<dbReference type="InterPro" id="IPR012495">
    <property type="entry name" value="TadE-like_dom"/>
</dbReference>
<dbReference type="EMBL" id="PGGM01000005">
    <property type="protein sequence ID" value="PSH64230.1"/>
    <property type="molecule type" value="Genomic_DNA"/>
</dbReference>
<evidence type="ECO:0000313" key="4">
    <source>
        <dbReference type="Proteomes" id="UP000241764"/>
    </source>
</evidence>
<evidence type="ECO:0000259" key="2">
    <source>
        <dbReference type="Pfam" id="PF07811"/>
    </source>
</evidence>
<organism evidence="3 4">
    <name type="scientific">Phyllobacterium sophorae</name>
    <dbReference type="NCBI Taxonomy" id="1520277"/>
    <lineage>
        <taxon>Bacteria</taxon>
        <taxon>Pseudomonadati</taxon>
        <taxon>Pseudomonadota</taxon>
        <taxon>Alphaproteobacteria</taxon>
        <taxon>Hyphomicrobiales</taxon>
        <taxon>Phyllobacteriaceae</taxon>
        <taxon>Phyllobacterium</taxon>
    </lineage>
</organism>
<dbReference type="Pfam" id="PF07811">
    <property type="entry name" value="TadE"/>
    <property type="match status" value="1"/>
</dbReference>
<gene>
    <name evidence="3" type="ORF">CU103_14220</name>
</gene>
<accession>A0A2P7BCN7</accession>
<comment type="caution">
    <text evidence="3">The sequence shown here is derived from an EMBL/GenBank/DDBJ whole genome shotgun (WGS) entry which is preliminary data.</text>
</comment>
<proteinExistence type="predicted"/>
<dbReference type="OrthoDB" id="7990385at2"/>
<keyword evidence="4" id="KW-1185">Reference proteome</keyword>
<keyword evidence="1" id="KW-1133">Transmembrane helix</keyword>
<keyword evidence="1" id="KW-0472">Membrane</keyword>
<feature type="transmembrane region" description="Helical" evidence="1">
    <location>
        <begin position="20"/>
        <end position="44"/>
    </location>
</feature>
<name>A0A2P7BCN7_9HYPH</name>
<sequence>MTAQVPLIARFRANRRGTVAIEFAMIALPFFLLIFAIIEVALSFTAQEVMANVTDDLARQLRTGELRAANVTGNQLRDRICARLFLPEAGCPNLVVDLQTYATFAAVPVTIPLTAGGDVNAAGFKNAPGGASTINQLRVFVRWPILTNLMRDRIDSIQGTGRTLLFSTSTWKNEPFI</sequence>
<feature type="domain" description="TadE-like" evidence="2">
    <location>
        <begin position="17"/>
        <end position="59"/>
    </location>
</feature>
<dbReference type="AlphaFoldDB" id="A0A2P7BCN7"/>
<reference evidence="4" key="1">
    <citation type="submission" date="2017-11" db="EMBL/GenBank/DDBJ databases">
        <authorList>
            <person name="Kuznetsova I."/>
            <person name="Sazanova A."/>
            <person name="Chirak E."/>
            <person name="Safronova V."/>
            <person name="Willems A."/>
        </authorList>
    </citation>
    <scope>NUCLEOTIDE SEQUENCE [LARGE SCALE GENOMIC DNA]</scope>
    <source>
        <strain evidence="4">CCBAU 03422</strain>
    </source>
</reference>
<dbReference type="Proteomes" id="UP000241764">
    <property type="component" value="Unassembled WGS sequence"/>
</dbReference>
<evidence type="ECO:0000256" key="1">
    <source>
        <dbReference type="SAM" id="Phobius"/>
    </source>
</evidence>
<evidence type="ECO:0000313" key="3">
    <source>
        <dbReference type="EMBL" id="PSH64230.1"/>
    </source>
</evidence>
<keyword evidence="1" id="KW-0812">Transmembrane</keyword>
<protein>
    <submittedName>
        <fullName evidence="3">Pilus assembly protein</fullName>
    </submittedName>
</protein>